<dbReference type="InterPro" id="IPR041664">
    <property type="entry name" value="AAA_16"/>
</dbReference>
<accession>A0A2T0RXH3</accession>
<dbReference type="InterPro" id="IPR000160">
    <property type="entry name" value="GGDEF_dom"/>
</dbReference>
<dbReference type="GO" id="GO:0005886">
    <property type="term" value="C:plasma membrane"/>
    <property type="evidence" value="ECO:0007669"/>
    <property type="project" value="TreeGrafter"/>
</dbReference>
<dbReference type="SUPFAM" id="SSF52540">
    <property type="entry name" value="P-loop containing nucleoside triphosphate hydrolases"/>
    <property type="match status" value="1"/>
</dbReference>
<dbReference type="Pfam" id="PF00069">
    <property type="entry name" value="Pkinase"/>
    <property type="match status" value="1"/>
</dbReference>
<feature type="domain" description="Protein kinase" evidence="5">
    <location>
        <begin position="21"/>
        <end position="288"/>
    </location>
</feature>
<dbReference type="InterPro" id="IPR008271">
    <property type="entry name" value="Ser/Thr_kinase_AS"/>
</dbReference>
<dbReference type="InterPro" id="IPR029787">
    <property type="entry name" value="Nucleotide_cyclase"/>
</dbReference>
<evidence type="ECO:0000256" key="1">
    <source>
        <dbReference type="ARBA" id="ARBA00004167"/>
    </source>
</evidence>
<dbReference type="SMART" id="SM00267">
    <property type="entry name" value="GGDEF"/>
    <property type="match status" value="1"/>
</dbReference>
<dbReference type="Pfam" id="PF01590">
    <property type="entry name" value="GAF"/>
    <property type="match status" value="2"/>
</dbReference>
<evidence type="ECO:0000259" key="5">
    <source>
        <dbReference type="PROSITE" id="PS50011"/>
    </source>
</evidence>
<evidence type="ECO:0000256" key="2">
    <source>
        <dbReference type="ARBA" id="ARBA00022741"/>
    </source>
</evidence>
<dbReference type="GO" id="GO:0052621">
    <property type="term" value="F:diguanylate cyclase activity"/>
    <property type="evidence" value="ECO:0007669"/>
    <property type="project" value="TreeGrafter"/>
</dbReference>
<sequence>MVAQFAGRTADREGMQRLPGLEPVRELGRGAGSVVYEARRTAGPGRTGEHYAVKVLTGPAGAGRTAALCREATLLACLDHPGLVKIHEVATVDGRPHLVMDLVHGQTLTEILAGGPLPADRAAGLGAELADALTSAHSAGLVHRDLKPDNIMVTTAGYARLLDFGLATRAGDQDEDAAVGTFLYAAPEQTGALRRMVDARADLYALGVVLFECVTGVPPFTAPDVAELVRMHLAVPAPDLASVAPGTPPALARVVARLLAKDPDDRYQSAQGLSADLERIRAGEHEPFPLDTAGAAREMPGSRSLIGRAAEAAQLAARWRRAAAGYGGMALVSGPAGGGRGRLVRELAATVRAGHGVTLHGKAVAEGSVPLAALRDMIEGYARRARSRGGPEGEAARRRLRELVAPTAALLRAVSPTLATMVDAADLPGGDYETQLAEAVTAFLTGLARTENGLLLHLDDVQWCDPGSRQVLRRLAAVASDVPLLLVATARDDEDCRAAVAAFEADMGGALDVRISLAPLDEAAIAALLTAELGASAPPAALLARLAGRGGGNPLAALEYLHAVIDAGLLRPSWGGWVLEESGLAAIPLAAEVMDLVLRRIDSVGPRAREVLTVAAAVGVRFPLPLVAAAAGLDVEDARGLLAEAVSRHLIEMAPGGGYLFVHDRVREALLGGLDEAARRDTHQRIAEQWGRLGGGDGTAAYEIARHYLRGRVGDTPDRAVAAAVAAGRLALRQQAPTMALDLLTAAARVAAEHGVALDTRFHADLGQAASTTGDYPLAVAELHAALEAETDELRRALIHTHLARTYMMRLQGHDAFTAAGHGLAELGHPLPERPRQWILSTIGQVGWGLALSALPARLRVASGEEAERLRRRLVLVDACAAAANVALRVPATGALALRTLPLAQRLADGPEYLLAQTTLGTLEALMGRLRQADRRMERAIAAAVPLGDPRLIAQMRMNQSIYYDAMQPMSATTGDYLERMLRTEGQWLDAGPYFAAAGLLQVYSTYRGDLRRATEWQQRAREVGAGSGLLTDSFAGVADAVIAALAGRPAEAASRLAEMRAQVDANPGNAMLRVSVAAAAMFVLLEQNEHGEEFDKAVAAFHATGITVRSAVGPIRCAWMVRAFGRLARAAALPADARGEALEQAGKAVAALGHAANGPVLKAAHGVARASLRQLCGDDKAALAGLARLDDAAADLDMPVLEYEIARVRARACRALDRPGPASRHARTALMIATDHGWPVRARWIRAEFDVSAGPSTHQTSSAVVGRGDLTQRRFDALREVSVAASTVLDPAEVTRVALDEIIRILGAERAFLFTADDADELLPYLGRDSAGADIEQLTGYGSSLVERVHATGTPLVVTGSDEGAALGSLSTVAHGLRSIMVAPLLLKGRTLGVVYLDSRVAKGVFAGADLELLQAIINHVAVALETARAAQLEVAVEATRRERDTARTLHRTMSRLIADLDLEQVTSTLLGTVRELLNVDQAVLLHRQSEAEKYTVVGAGPLDGAPVDTGADPRLTALLATANVTSGTDPLPDLLGPGTFTWLALPLTVRGEHRGLILAAAAGDRRYTEAEVDLAVALAGQGTIALENALLFRQTQDLAIRDGLTGLFNRRHFFHLATRYLSARQRNPEPHAVAMIDIDHFKRVNDTYGHAVGDDVIREVAYRLERACREADVLCRYGGEEFAILLQTCPPEAARAAAARVHAAVTETPVPTGAGPLEITISVGLAVADDRTEDLQTLLNNADAALYDAKRAGRDRVVQHRAVSS</sequence>
<dbReference type="Gene3D" id="1.10.510.10">
    <property type="entry name" value="Transferase(Phosphotransferase) domain 1"/>
    <property type="match status" value="1"/>
</dbReference>
<dbReference type="GO" id="GO:1902201">
    <property type="term" value="P:negative regulation of bacterial-type flagellum-dependent cell motility"/>
    <property type="evidence" value="ECO:0007669"/>
    <property type="project" value="TreeGrafter"/>
</dbReference>
<name>A0A2T0RXH3_9ACTN</name>
<dbReference type="Gene3D" id="1.25.40.10">
    <property type="entry name" value="Tetratricopeptide repeat domain"/>
    <property type="match status" value="1"/>
</dbReference>
<dbReference type="PROSITE" id="PS00108">
    <property type="entry name" value="PROTEIN_KINASE_ST"/>
    <property type="match status" value="1"/>
</dbReference>
<dbReference type="Pfam" id="PF13191">
    <property type="entry name" value="AAA_16"/>
    <property type="match status" value="1"/>
</dbReference>
<proteinExistence type="predicted"/>
<feature type="binding site" evidence="4">
    <location>
        <position position="54"/>
    </location>
    <ligand>
        <name>ATP</name>
        <dbReference type="ChEBI" id="CHEBI:30616"/>
    </ligand>
</feature>
<comment type="subcellular location">
    <subcellularLocation>
        <location evidence="1">Membrane</location>
        <topology evidence="1">Single-pass membrane protein</topology>
    </subcellularLocation>
</comment>
<keyword evidence="2 4" id="KW-0547">Nucleotide-binding</keyword>
<evidence type="ECO:0000259" key="6">
    <source>
        <dbReference type="PROSITE" id="PS50887"/>
    </source>
</evidence>
<dbReference type="CDD" id="cd14014">
    <property type="entry name" value="STKc_PknB_like"/>
    <property type="match status" value="1"/>
</dbReference>
<dbReference type="PROSITE" id="PS50887">
    <property type="entry name" value="GGDEF"/>
    <property type="match status" value="1"/>
</dbReference>
<dbReference type="EMBL" id="PVZG01000012">
    <property type="protein sequence ID" value="PRY25858.1"/>
    <property type="molecule type" value="Genomic_DNA"/>
</dbReference>
<dbReference type="InterPro" id="IPR050469">
    <property type="entry name" value="Diguanylate_Cyclase"/>
</dbReference>
<dbReference type="SUPFAM" id="SSF55781">
    <property type="entry name" value="GAF domain-like"/>
    <property type="match status" value="2"/>
</dbReference>
<dbReference type="GO" id="GO:0043709">
    <property type="term" value="P:cell adhesion involved in single-species biofilm formation"/>
    <property type="evidence" value="ECO:0007669"/>
    <property type="project" value="TreeGrafter"/>
</dbReference>
<dbReference type="InterPro" id="IPR029016">
    <property type="entry name" value="GAF-like_dom_sf"/>
</dbReference>
<keyword evidence="8" id="KW-1185">Reference proteome</keyword>
<dbReference type="PANTHER" id="PTHR45138:SF9">
    <property type="entry name" value="DIGUANYLATE CYCLASE DGCM-RELATED"/>
    <property type="match status" value="1"/>
</dbReference>
<evidence type="ECO:0000313" key="8">
    <source>
        <dbReference type="Proteomes" id="UP000239209"/>
    </source>
</evidence>
<dbReference type="InterPro" id="IPR003018">
    <property type="entry name" value="GAF"/>
</dbReference>
<dbReference type="InterPro" id="IPR027417">
    <property type="entry name" value="P-loop_NTPase"/>
</dbReference>
<feature type="domain" description="GGDEF" evidence="6">
    <location>
        <begin position="1631"/>
        <end position="1764"/>
    </location>
</feature>
<dbReference type="PANTHER" id="PTHR45138">
    <property type="entry name" value="REGULATORY COMPONENTS OF SENSORY TRANSDUCTION SYSTEM"/>
    <property type="match status" value="1"/>
</dbReference>
<dbReference type="NCBIfam" id="TIGR00254">
    <property type="entry name" value="GGDEF"/>
    <property type="match status" value="1"/>
</dbReference>
<gene>
    <name evidence="7" type="ORF">CLV70_112224</name>
</gene>
<dbReference type="SUPFAM" id="SSF56112">
    <property type="entry name" value="Protein kinase-like (PK-like)"/>
    <property type="match status" value="1"/>
</dbReference>
<dbReference type="InterPro" id="IPR000719">
    <property type="entry name" value="Prot_kinase_dom"/>
</dbReference>
<dbReference type="Gene3D" id="3.30.70.270">
    <property type="match status" value="1"/>
</dbReference>
<dbReference type="SMART" id="SM00065">
    <property type="entry name" value="GAF"/>
    <property type="match status" value="2"/>
</dbReference>
<dbReference type="PROSITE" id="PS50011">
    <property type="entry name" value="PROTEIN_KINASE_DOM"/>
    <property type="match status" value="1"/>
</dbReference>
<dbReference type="SUPFAM" id="SSF55073">
    <property type="entry name" value="Nucleotide cyclase"/>
    <property type="match status" value="1"/>
</dbReference>
<dbReference type="InterPro" id="IPR017441">
    <property type="entry name" value="Protein_kinase_ATP_BS"/>
</dbReference>
<dbReference type="GO" id="GO:0004672">
    <property type="term" value="F:protein kinase activity"/>
    <property type="evidence" value="ECO:0007669"/>
    <property type="project" value="InterPro"/>
</dbReference>
<dbReference type="InterPro" id="IPR011990">
    <property type="entry name" value="TPR-like_helical_dom_sf"/>
</dbReference>
<dbReference type="Gene3D" id="3.30.450.40">
    <property type="match status" value="2"/>
</dbReference>
<protein>
    <submittedName>
        <fullName evidence="7">Diguanylate cyclase (GGDEF)-like protein</fullName>
    </submittedName>
</protein>
<comment type="caution">
    <text evidence="7">The sequence shown here is derived from an EMBL/GenBank/DDBJ whole genome shotgun (WGS) entry which is preliminary data.</text>
</comment>
<reference evidence="7 8" key="1">
    <citation type="submission" date="2018-03" db="EMBL/GenBank/DDBJ databases">
        <title>Genomic Encyclopedia of Archaeal and Bacterial Type Strains, Phase II (KMG-II): from individual species to whole genera.</title>
        <authorList>
            <person name="Goeker M."/>
        </authorList>
    </citation>
    <scope>NUCLEOTIDE SEQUENCE [LARGE SCALE GENOMIC DNA]</scope>
    <source>
        <strain evidence="7 8">DSM 45348</strain>
    </source>
</reference>
<dbReference type="Pfam" id="PF00990">
    <property type="entry name" value="GGDEF"/>
    <property type="match status" value="1"/>
</dbReference>
<dbReference type="SMART" id="SM00220">
    <property type="entry name" value="S_TKc"/>
    <property type="match status" value="1"/>
</dbReference>
<dbReference type="FunFam" id="3.30.70.270:FF:000001">
    <property type="entry name" value="Diguanylate cyclase domain protein"/>
    <property type="match status" value="1"/>
</dbReference>
<dbReference type="InterPro" id="IPR011009">
    <property type="entry name" value="Kinase-like_dom_sf"/>
</dbReference>
<dbReference type="CDD" id="cd01949">
    <property type="entry name" value="GGDEF"/>
    <property type="match status" value="1"/>
</dbReference>
<evidence type="ECO:0000256" key="4">
    <source>
        <dbReference type="PROSITE-ProRule" id="PRU10141"/>
    </source>
</evidence>
<dbReference type="InterPro" id="IPR043128">
    <property type="entry name" value="Rev_trsase/Diguanyl_cyclase"/>
</dbReference>
<keyword evidence="3 4" id="KW-0067">ATP-binding</keyword>
<organism evidence="7 8">
    <name type="scientific">Pseudosporangium ferrugineum</name>
    <dbReference type="NCBI Taxonomy" id="439699"/>
    <lineage>
        <taxon>Bacteria</taxon>
        <taxon>Bacillati</taxon>
        <taxon>Actinomycetota</taxon>
        <taxon>Actinomycetes</taxon>
        <taxon>Micromonosporales</taxon>
        <taxon>Micromonosporaceae</taxon>
        <taxon>Pseudosporangium</taxon>
    </lineage>
</organism>
<evidence type="ECO:0000256" key="3">
    <source>
        <dbReference type="ARBA" id="ARBA00022840"/>
    </source>
</evidence>
<dbReference type="Proteomes" id="UP000239209">
    <property type="component" value="Unassembled WGS sequence"/>
</dbReference>
<evidence type="ECO:0000313" key="7">
    <source>
        <dbReference type="EMBL" id="PRY25858.1"/>
    </source>
</evidence>
<dbReference type="GO" id="GO:0005524">
    <property type="term" value="F:ATP binding"/>
    <property type="evidence" value="ECO:0007669"/>
    <property type="project" value="UniProtKB-UniRule"/>
</dbReference>
<dbReference type="PROSITE" id="PS00107">
    <property type="entry name" value="PROTEIN_KINASE_ATP"/>
    <property type="match status" value="1"/>
</dbReference>